<evidence type="ECO:0000313" key="5">
    <source>
        <dbReference type="EMBL" id="XDK25154.1"/>
    </source>
</evidence>
<dbReference type="EMBL" id="CP162601">
    <property type="protein sequence ID" value="XDK25154.1"/>
    <property type="molecule type" value="Genomic_DNA"/>
</dbReference>
<dbReference type="Pfam" id="PF04220">
    <property type="entry name" value="YihI"/>
    <property type="match status" value="1"/>
</dbReference>
<comment type="function">
    <text evidence="3">A GTPase-activating protein (GAP) that modifies Der/EngA GTPase function. May play a role in ribosome biogenesis.</text>
</comment>
<feature type="region of interest" description="Disordered" evidence="4">
    <location>
        <begin position="22"/>
        <end position="77"/>
    </location>
</feature>
<comment type="similarity">
    <text evidence="3">Belongs to the YihI family.</text>
</comment>
<evidence type="ECO:0000256" key="2">
    <source>
        <dbReference type="ARBA" id="ARBA00022517"/>
    </source>
</evidence>
<dbReference type="NCBIfam" id="NF003560">
    <property type="entry name" value="PRK05244.1-1"/>
    <property type="match status" value="1"/>
</dbReference>
<evidence type="ECO:0000256" key="3">
    <source>
        <dbReference type="HAMAP-Rule" id="MF_01058"/>
    </source>
</evidence>
<name>A0AB39HEC8_9VIBR</name>
<dbReference type="GO" id="GO:0005096">
    <property type="term" value="F:GTPase activator activity"/>
    <property type="evidence" value="ECO:0007669"/>
    <property type="project" value="UniProtKB-KW"/>
</dbReference>
<feature type="region of interest" description="Disordered" evidence="4">
    <location>
        <begin position="147"/>
        <end position="167"/>
    </location>
</feature>
<dbReference type="InterPro" id="IPR007336">
    <property type="entry name" value="YihI"/>
</dbReference>
<feature type="compositionally biased region" description="Basic residues" evidence="4">
    <location>
        <begin position="35"/>
        <end position="45"/>
    </location>
</feature>
<protein>
    <recommendedName>
        <fullName evidence="3">Der GTPase-activating protein YihI</fullName>
    </recommendedName>
</protein>
<dbReference type="HAMAP" id="MF_01058">
    <property type="entry name" value="GAP_YihI"/>
    <property type="match status" value="1"/>
</dbReference>
<dbReference type="KEGG" id="vih:AB0763_00430"/>
<dbReference type="GO" id="GO:0042254">
    <property type="term" value="P:ribosome biogenesis"/>
    <property type="evidence" value="ECO:0007669"/>
    <property type="project" value="UniProtKB-KW"/>
</dbReference>
<organism evidence="5">
    <name type="scientific">Vibrio sp. HB236076</name>
    <dbReference type="NCBI Taxonomy" id="3232307"/>
    <lineage>
        <taxon>Bacteria</taxon>
        <taxon>Pseudomonadati</taxon>
        <taxon>Pseudomonadota</taxon>
        <taxon>Gammaproteobacteria</taxon>
        <taxon>Vibrionales</taxon>
        <taxon>Vibrionaceae</taxon>
        <taxon>Vibrio</taxon>
    </lineage>
</organism>
<keyword evidence="2 3" id="KW-0690">Ribosome biogenesis</keyword>
<proteinExistence type="inferred from homology"/>
<comment type="subunit">
    <text evidence="3">Interacts with Der.</text>
</comment>
<reference evidence="5" key="1">
    <citation type="submission" date="2024-07" db="EMBL/GenBank/DDBJ databases">
        <title>Genome Analysis of a Potential Novel Vibrio Species Secreting pH- and Thermo-stable Alginate Lyase and its Application in Producing Alginate Oligosaccharides.</title>
        <authorList>
            <person name="Huang H."/>
            <person name="Bao K."/>
        </authorList>
    </citation>
    <scope>NUCLEOTIDE SEQUENCE</scope>
    <source>
        <strain evidence="5">HB236076</strain>
    </source>
</reference>
<evidence type="ECO:0000256" key="1">
    <source>
        <dbReference type="ARBA" id="ARBA00022468"/>
    </source>
</evidence>
<accession>A0AB39HEC8</accession>
<dbReference type="AlphaFoldDB" id="A0AB39HEC8"/>
<gene>
    <name evidence="3 5" type="primary">yihI</name>
    <name evidence="5" type="ORF">AB0763_00430</name>
</gene>
<evidence type="ECO:0000256" key="4">
    <source>
        <dbReference type="SAM" id="MobiDB-lite"/>
    </source>
</evidence>
<feature type="compositionally biased region" description="Basic and acidic residues" evidence="4">
    <location>
        <begin position="53"/>
        <end position="70"/>
    </location>
</feature>
<dbReference type="RefSeq" id="WP_306101814.1">
    <property type="nucleotide sequence ID" value="NZ_CP162601.1"/>
</dbReference>
<feature type="compositionally biased region" description="Basic and acidic residues" evidence="4">
    <location>
        <begin position="25"/>
        <end position="34"/>
    </location>
</feature>
<keyword evidence="1 3" id="KW-0343">GTPase activation</keyword>
<sequence length="182" mass="20288">MGRSKKTRKLGAAGAPEFVFKRGLNRSESDEEGRLRKKLKKRKGHSAGSRHSQVTDERAKGQGQAKDPRLGSKKKIPLIVEPKAKVSAQQRKLNAEQELEMLENDPQLNVLLDRLEAGENLGVGLQRSVDEKLDRIEQLMSQLGLLDEDDVSESQTPKATGERSDEALLDDFDNFDINDLKG</sequence>